<dbReference type="InterPro" id="IPR001646">
    <property type="entry name" value="5peptide_repeat"/>
</dbReference>
<dbReference type="Proteomes" id="UP001194696">
    <property type="component" value="Unassembled WGS sequence"/>
</dbReference>
<keyword evidence="3" id="KW-1185">Reference proteome</keyword>
<evidence type="ECO:0000313" key="2">
    <source>
        <dbReference type="EMBL" id="KAG0292439.1"/>
    </source>
</evidence>
<dbReference type="Pfam" id="PF00805">
    <property type="entry name" value="Pentapeptide"/>
    <property type="match status" value="1"/>
</dbReference>
<dbReference type="InterPro" id="IPR007111">
    <property type="entry name" value="NACHT_NTPase"/>
</dbReference>
<accession>A0ABQ7K8W0</accession>
<name>A0ABQ7K8W0_9FUNG</name>
<evidence type="ECO:0000259" key="1">
    <source>
        <dbReference type="Pfam" id="PF05729"/>
    </source>
</evidence>
<comment type="caution">
    <text evidence="2">The sequence shown here is derived from an EMBL/GenBank/DDBJ whole genome shotgun (WGS) entry which is preliminary data.</text>
</comment>
<dbReference type="EMBL" id="JAAAIM010000197">
    <property type="protein sequence ID" value="KAG0292439.1"/>
    <property type="molecule type" value="Genomic_DNA"/>
</dbReference>
<proteinExistence type="predicted"/>
<sequence length="564" mass="64360">MTAEREHPTAIGEQVVMAWRVENATTVHSDLTQDQDNQNIEATIHTLKMQRLSEYEQPVYISPMSKASLQAPDDTLFPLMDKVKEFLANDCQVMLILGDSRAGKSTFNRRLEYVLWKFYSTGERIPLFINLPALDRPEKELIAEQLRTHRFSDTQIQELEQHRHFVLICDGYDESQLTSNLHTTNALNRSGQRDTKLLITCRSQYLGPDYRIRFVPEAIGKYNRAADDLFMEAVITPFSKEQIEVYVERYVPLEPRTWVKKDYMDKLKVIRNLMDLVRNPFMLTLCLEALPNVVEGKSGFLKLRVTRIQLYDTFVQHWLGVNKRRLQKHKLGGGKLSAFEELLDDGFESNGIRFQQDLAAAIFREQEGRPIVNYTQMRDGDSWKASFFSSDAIISILRGASLLSRIGNQHRFVHRSILERYPLSQRDLIVEPSIIQFLAERVQMDSRFRQQLLDLIEQSKTDNDAACAAANSLTILIKAGVSFVGSDLRGIQVPGADLSGGQFESAQLQGADLTRVNLTRSWIRKADLSEARMEGVQFGELPYLEEVEKAALTALCDCGTARQG</sequence>
<dbReference type="Gene3D" id="3.40.50.300">
    <property type="entry name" value="P-loop containing nucleotide triphosphate hydrolases"/>
    <property type="match status" value="1"/>
</dbReference>
<dbReference type="SUPFAM" id="SSF52540">
    <property type="entry name" value="P-loop containing nucleoside triphosphate hydrolases"/>
    <property type="match status" value="1"/>
</dbReference>
<evidence type="ECO:0000313" key="3">
    <source>
        <dbReference type="Proteomes" id="UP001194696"/>
    </source>
</evidence>
<feature type="domain" description="NACHT" evidence="1">
    <location>
        <begin position="93"/>
        <end position="252"/>
    </location>
</feature>
<organism evidence="2 3">
    <name type="scientific">Linnemannia gamsii</name>
    <dbReference type="NCBI Taxonomy" id="64522"/>
    <lineage>
        <taxon>Eukaryota</taxon>
        <taxon>Fungi</taxon>
        <taxon>Fungi incertae sedis</taxon>
        <taxon>Mucoromycota</taxon>
        <taxon>Mortierellomycotina</taxon>
        <taxon>Mortierellomycetes</taxon>
        <taxon>Mortierellales</taxon>
        <taxon>Mortierellaceae</taxon>
        <taxon>Linnemannia</taxon>
    </lineage>
</organism>
<gene>
    <name evidence="2" type="primary">WDR31_4</name>
    <name evidence="2" type="ORF">BGZ96_004119</name>
</gene>
<dbReference type="SUPFAM" id="SSF141571">
    <property type="entry name" value="Pentapeptide repeat-like"/>
    <property type="match status" value="1"/>
</dbReference>
<protein>
    <submittedName>
        <fullName evidence="2">WD_REPEATS_REGION domain-containing protein</fullName>
    </submittedName>
</protein>
<dbReference type="Pfam" id="PF05729">
    <property type="entry name" value="NACHT"/>
    <property type="match status" value="1"/>
</dbReference>
<dbReference type="InterPro" id="IPR027417">
    <property type="entry name" value="P-loop_NTPase"/>
</dbReference>
<reference evidence="2 3" key="1">
    <citation type="journal article" date="2020" name="Fungal Divers.">
        <title>Resolving the Mortierellaceae phylogeny through synthesis of multi-gene phylogenetics and phylogenomics.</title>
        <authorList>
            <person name="Vandepol N."/>
            <person name="Liber J."/>
            <person name="Desiro A."/>
            <person name="Na H."/>
            <person name="Kennedy M."/>
            <person name="Barry K."/>
            <person name="Grigoriev I.V."/>
            <person name="Miller A.N."/>
            <person name="O'Donnell K."/>
            <person name="Stajich J.E."/>
            <person name="Bonito G."/>
        </authorList>
    </citation>
    <scope>NUCLEOTIDE SEQUENCE [LARGE SCALE GENOMIC DNA]</scope>
    <source>
        <strain evidence="2 3">AD045</strain>
    </source>
</reference>
<dbReference type="Gene3D" id="2.160.20.80">
    <property type="entry name" value="E3 ubiquitin-protein ligase SopA"/>
    <property type="match status" value="1"/>
</dbReference>